<dbReference type="InterPro" id="IPR018310">
    <property type="entry name" value="Put_endonuclease_Z1-dom"/>
</dbReference>
<comment type="caution">
    <text evidence="2">The sequence shown here is derived from an EMBL/GenBank/DDBJ whole genome shotgun (WGS) entry which is preliminary data.</text>
</comment>
<organism evidence="2 3">
    <name type="scientific">Roseateles rivi</name>
    <dbReference type="NCBI Taxonomy" id="3299028"/>
    <lineage>
        <taxon>Bacteria</taxon>
        <taxon>Pseudomonadati</taxon>
        <taxon>Pseudomonadota</taxon>
        <taxon>Betaproteobacteria</taxon>
        <taxon>Burkholderiales</taxon>
        <taxon>Sphaerotilaceae</taxon>
        <taxon>Roseateles</taxon>
    </lineage>
</organism>
<sequence length="906" mass="101547">MTLNDLENNAIGVLATMPERTPESVRTVLTTLLMLSPDLKSQTSGEQLELCAQRIETKLFVRVNDASSIELDREFKQWLPQRRAEVEGHFYYPRYRRWLSQKGFVSNVLGVLDKDTDKIVGLLGDPLVAKPWSRRGLVVGHVQSGKTANYSGVICKAADYGYKFIVILAGIQEDLRAQTQERIEEGFIGSNSDKEAGDTIVGVGRLGLGRRPLTLTSRADDFRVMHARLTMPIDSLKEPLVLVMKKNAKVLANLVEWLKKKNKDPSGRISGTPMLLIDDEADNASVNTSANADSPTSINARIRELLSLFDKNVYLGYTATPFANIFIDPESVDAMDREDLFPRDFIVSLDAPTNYVSAARLFGGDGDLAVSLIPVEDQESTLPEKHKITWKVPSLPPSLKEAVATFLLARAVRCCRGNGTSHSSMLVNVSRFNDVQTQVTGLVKSEVVRYLEACQGHAALPEAQALRDPAIAELRRVWDEQFAGKVPETWSDVQARLREAVGPVDVRKINSKSADTLDYKRNEETGLHVIAIGGFALSRGFTLEGLTVSYFLRNSMMYDTLLQMGRWFGYRDGYADVCRVYMTDDAIGWYSHISEAIDELRYEFKRMERANRTPREFGLRVRSDPESLIITARNKMRTGKQVRHSISLGGSLIETTSLRKDVLDQNRKLAEEFVASLDRRHGARAVSLDAGWLWSGVSAAEVRDFIERFRNYDDLCIKTQAAPVNAYIQARELDEMPEWDVCLFSPSKADAGPFLLGSRTVQLQERSSSWDEADDGVGYFRINGKSSRVASRGQERVGLSEDEVKRAREDFFAISGNEGKSISDKAYRLARTRPLLMLHLLLLRESSPLQDQKPREEAGALAWGISFKATGRPEQQVEYVVNTTWWKSNFQEDLEEAAEESEQADA</sequence>
<evidence type="ECO:0000313" key="2">
    <source>
        <dbReference type="EMBL" id="MFG6449431.1"/>
    </source>
</evidence>
<dbReference type="EMBL" id="JBIGHZ010000005">
    <property type="protein sequence ID" value="MFG6449431.1"/>
    <property type="molecule type" value="Genomic_DNA"/>
</dbReference>
<proteinExistence type="predicted"/>
<dbReference type="InterPro" id="IPR027417">
    <property type="entry name" value="P-loop_NTPase"/>
</dbReference>
<evidence type="ECO:0000313" key="3">
    <source>
        <dbReference type="Proteomes" id="UP001606099"/>
    </source>
</evidence>
<dbReference type="Pfam" id="PF10593">
    <property type="entry name" value="Z1"/>
    <property type="match status" value="1"/>
</dbReference>
<keyword evidence="3" id="KW-1185">Reference proteome</keyword>
<name>A0ABW7FYQ3_9BURK</name>
<dbReference type="Proteomes" id="UP001606099">
    <property type="component" value="Unassembled WGS sequence"/>
</dbReference>
<protein>
    <submittedName>
        <fullName evidence="2">Z1 domain-containing protein</fullName>
    </submittedName>
</protein>
<feature type="domain" description="Putative endonuclease Z1" evidence="1">
    <location>
        <begin position="398"/>
        <end position="627"/>
    </location>
</feature>
<dbReference type="SUPFAM" id="SSF52540">
    <property type="entry name" value="P-loop containing nucleoside triphosphate hydrolases"/>
    <property type="match status" value="1"/>
</dbReference>
<accession>A0ABW7FYQ3</accession>
<reference evidence="2 3" key="1">
    <citation type="submission" date="2024-08" db="EMBL/GenBank/DDBJ databases">
        <authorList>
            <person name="Lu H."/>
        </authorList>
    </citation>
    <scope>NUCLEOTIDE SEQUENCE [LARGE SCALE GENOMIC DNA]</scope>
    <source>
        <strain evidence="2 3">BYS180W</strain>
    </source>
</reference>
<evidence type="ECO:0000259" key="1">
    <source>
        <dbReference type="Pfam" id="PF10593"/>
    </source>
</evidence>
<gene>
    <name evidence="2" type="ORF">ACG0Z6_14480</name>
</gene>
<dbReference type="RefSeq" id="WP_394462610.1">
    <property type="nucleotide sequence ID" value="NZ_JBIGHZ010000005.1"/>
</dbReference>